<reference evidence="2 3" key="1">
    <citation type="submission" date="2018-12" db="EMBL/GenBank/DDBJ databases">
        <title>A novel vanA-carrying plasmid in a clinical isolate of Enterococcus avium.</title>
        <authorList>
            <person name="Bernasconi O.J."/>
            <person name="Luzzaro F."/>
            <person name="Endimiani A."/>
        </authorList>
    </citation>
    <scope>NUCLEOTIDE SEQUENCE [LARGE SCALE GENOMIC DNA]</scope>
    <source>
        <strain evidence="2 3">LC0559/18</strain>
    </source>
</reference>
<comment type="caution">
    <text evidence="2">The sequence shown here is derived from an EMBL/GenBank/DDBJ whole genome shotgun (WGS) entry which is preliminary data.</text>
</comment>
<dbReference type="InterPro" id="IPR000182">
    <property type="entry name" value="GNAT_dom"/>
</dbReference>
<name>A0A2N8PRJ8_ENTAV</name>
<proteinExistence type="predicted"/>
<sequence>MREKLLETERLYFSLWSEIDIALAEQLWENKKVTYFIAKNGCLSKDQVIQRLSLEIQSQEEFGFQYWPLFFKQNDKFVGCCGLHHYDLENRISELGFHLVPEAWGKGLAAEAARAVISYAKAQTDLKALFAGHHPENHASKKLLQKLGFEFQRKEYYEPTGLEHPSYLLNLTLKE</sequence>
<dbReference type="InterPro" id="IPR016181">
    <property type="entry name" value="Acyl_CoA_acyltransferase"/>
</dbReference>
<evidence type="ECO:0000313" key="3">
    <source>
        <dbReference type="Proteomes" id="UP000288388"/>
    </source>
</evidence>
<keyword evidence="2" id="KW-0808">Transferase</keyword>
<dbReference type="Gene3D" id="3.40.630.30">
    <property type="match status" value="1"/>
</dbReference>
<dbReference type="Proteomes" id="UP000288388">
    <property type="component" value="Unassembled WGS sequence"/>
</dbReference>
<protein>
    <submittedName>
        <fullName evidence="2">N-acetyltransferase</fullName>
    </submittedName>
</protein>
<dbReference type="CDD" id="cd04301">
    <property type="entry name" value="NAT_SF"/>
    <property type="match status" value="1"/>
</dbReference>
<accession>A0A2N8PRJ8</accession>
<dbReference type="Pfam" id="PF13302">
    <property type="entry name" value="Acetyltransf_3"/>
    <property type="match status" value="1"/>
</dbReference>
<feature type="domain" description="N-acetyltransferase" evidence="1">
    <location>
        <begin position="19"/>
        <end position="174"/>
    </location>
</feature>
<dbReference type="EMBL" id="RYZS01000002">
    <property type="protein sequence ID" value="RVU92818.1"/>
    <property type="molecule type" value="Genomic_DNA"/>
</dbReference>
<evidence type="ECO:0000259" key="1">
    <source>
        <dbReference type="PROSITE" id="PS51186"/>
    </source>
</evidence>
<organism evidence="2 3">
    <name type="scientific">Enterococcus avium</name>
    <name type="common">Streptococcus avium</name>
    <dbReference type="NCBI Taxonomy" id="33945"/>
    <lineage>
        <taxon>Bacteria</taxon>
        <taxon>Bacillati</taxon>
        <taxon>Bacillota</taxon>
        <taxon>Bacilli</taxon>
        <taxon>Lactobacillales</taxon>
        <taxon>Enterococcaceae</taxon>
        <taxon>Enterococcus</taxon>
    </lineage>
</organism>
<dbReference type="PROSITE" id="PS51186">
    <property type="entry name" value="GNAT"/>
    <property type="match status" value="1"/>
</dbReference>
<dbReference type="InterPro" id="IPR051531">
    <property type="entry name" value="N-acetyltransferase"/>
</dbReference>
<dbReference type="AlphaFoldDB" id="A0A2N8PRJ8"/>
<dbReference type="PANTHER" id="PTHR43792">
    <property type="entry name" value="GNAT FAMILY, PUTATIVE (AFU_ORTHOLOGUE AFUA_3G00765)-RELATED-RELATED"/>
    <property type="match status" value="1"/>
</dbReference>
<evidence type="ECO:0000313" key="2">
    <source>
        <dbReference type="EMBL" id="RVU92818.1"/>
    </source>
</evidence>
<dbReference type="PANTHER" id="PTHR43792:SF1">
    <property type="entry name" value="N-ACETYLTRANSFERASE DOMAIN-CONTAINING PROTEIN"/>
    <property type="match status" value="1"/>
</dbReference>
<dbReference type="RefSeq" id="WP_102872799.1">
    <property type="nucleotide sequence ID" value="NZ_JBPFKW010000295.1"/>
</dbReference>
<dbReference type="GO" id="GO:0016747">
    <property type="term" value="F:acyltransferase activity, transferring groups other than amino-acyl groups"/>
    <property type="evidence" value="ECO:0007669"/>
    <property type="project" value="InterPro"/>
</dbReference>
<dbReference type="SUPFAM" id="SSF55729">
    <property type="entry name" value="Acyl-CoA N-acyltransferases (Nat)"/>
    <property type="match status" value="1"/>
</dbReference>
<gene>
    <name evidence="2" type="ORF">EK398_20290</name>
</gene>